<dbReference type="EMBL" id="NZEX01000092">
    <property type="protein sequence ID" value="MAH63431.1"/>
    <property type="molecule type" value="Genomic_DNA"/>
</dbReference>
<evidence type="ECO:0000256" key="3">
    <source>
        <dbReference type="ARBA" id="ARBA00022448"/>
    </source>
</evidence>
<evidence type="ECO:0000256" key="1">
    <source>
        <dbReference type="ARBA" id="ARBA00004651"/>
    </source>
</evidence>
<dbReference type="Pfam" id="PF03547">
    <property type="entry name" value="Mem_trans"/>
    <property type="match status" value="1"/>
</dbReference>
<feature type="transmembrane region" description="Helical" evidence="8">
    <location>
        <begin position="69"/>
        <end position="88"/>
    </location>
</feature>
<feature type="transmembrane region" description="Helical" evidence="8">
    <location>
        <begin position="228"/>
        <end position="251"/>
    </location>
</feature>
<keyword evidence="4" id="KW-1003">Cell membrane</keyword>
<feature type="transmembrane region" description="Helical" evidence="8">
    <location>
        <begin position="257"/>
        <end position="278"/>
    </location>
</feature>
<comment type="caution">
    <text evidence="9">The sequence shown here is derived from an EMBL/GenBank/DDBJ whole genome shotgun (WGS) entry which is preliminary data.</text>
</comment>
<gene>
    <name evidence="9" type="ORF">CMN54_08315</name>
</gene>
<evidence type="ECO:0000256" key="2">
    <source>
        <dbReference type="ARBA" id="ARBA00010145"/>
    </source>
</evidence>
<feature type="transmembrane region" description="Helical" evidence="8">
    <location>
        <begin position="7"/>
        <end position="26"/>
    </location>
</feature>
<evidence type="ECO:0000256" key="6">
    <source>
        <dbReference type="ARBA" id="ARBA00022989"/>
    </source>
</evidence>
<dbReference type="Proteomes" id="UP000226525">
    <property type="component" value="Unassembled WGS sequence"/>
</dbReference>
<protein>
    <recommendedName>
        <fullName evidence="11">AEC family transporter</fullName>
    </recommendedName>
</protein>
<keyword evidence="3" id="KW-0813">Transport</keyword>
<dbReference type="PANTHER" id="PTHR36838:SF3">
    <property type="entry name" value="TRANSPORTER AUXIN EFFLUX CARRIER EC FAMILY"/>
    <property type="match status" value="1"/>
</dbReference>
<reference evidence="10" key="1">
    <citation type="submission" date="2017-09" db="EMBL/GenBank/DDBJ databases">
        <title>The Reconstruction of 2,631 Draft Metagenome-Assembled Genomes from the Global Oceans.</title>
        <authorList>
            <person name="Tully B.J."/>
            <person name="Graham E.D."/>
            <person name="Heidelberg J.F."/>
        </authorList>
    </citation>
    <scope>NUCLEOTIDE SEQUENCE [LARGE SCALE GENOMIC DNA]</scope>
</reference>
<feature type="transmembrane region" description="Helical" evidence="8">
    <location>
        <begin position="125"/>
        <end position="146"/>
    </location>
</feature>
<dbReference type="GO" id="GO:0005886">
    <property type="term" value="C:plasma membrane"/>
    <property type="evidence" value="ECO:0007669"/>
    <property type="project" value="UniProtKB-SubCell"/>
</dbReference>
<keyword evidence="6 8" id="KW-1133">Transmembrane helix</keyword>
<evidence type="ECO:0000256" key="5">
    <source>
        <dbReference type="ARBA" id="ARBA00022692"/>
    </source>
</evidence>
<comment type="similarity">
    <text evidence="2">Belongs to the auxin efflux carrier (TC 2.A.69) family.</text>
</comment>
<evidence type="ECO:0000256" key="7">
    <source>
        <dbReference type="ARBA" id="ARBA00023136"/>
    </source>
</evidence>
<evidence type="ECO:0000256" key="4">
    <source>
        <dbReference type="ARBA" id="ARBA00022475"/>
    </source>
</evidence>
<dbReference type="AlphaFoldDB" id="A0A2D6YJR0"/>
<accession>A0A2D6YJR0</accession>
<organism evidence="9 10">
    <name type="scientific">SAR324 cluster bacterium</name>
    <dbReference type="NCBI Taxonomy" id="2024889"/>
    <lineage>
        <taxon>Bacteria</taxon>
        <taxon>Deltaproteobacteria</taxon>
        <taxon>SAR324 cluster</taxon>
    </lineage>
</organism>
<comment type="subcellular location">
    <subcellularLocation>
        <location evidence="1">Cell membrane</location>
        <topology evidence="1">Multi-pass membrane protein</topology>
    </subcellularLocation>
</comment>
<evidence type="ECO:0008006" key="11">
    <source>
        <dbReference type="Google" id="ProtNLM"/>
    </source>
</evidence>
<dbReference type="InterPro" id="IPR004776">
    <property type="entry name" value="Mem_transp_PIN-like"/>
</dbReference>
<dbReference type="Gene3D" id="1.20.1530.20">
    <property type="match status" value="1"/>
</dbReference>
<keyword evidence="7 8" id="KW-0472">Membrane</keyword>
<feature type="transmembrane region" description="Helical" evidence="8">
    <location>
        <begin position="100"/>
        <end position="119"/>
    </location>
</feature>
<dbReference type="PANTHER" id="PTHR36838">
    <property type="entry name" value="AUXIN EFFLUX CARRIER FAMILY PROTEIN"/>
    <property type="match status" value="1"/>
</dbReference>
<keyword evidence="5 8" id="KW-0812">Transmembrane</keyword>
<feature type="transmembrane region" description="Helical" evidence="8">
    <location>
        <begin position="167"/>
        <end position="185"/>
    </location>
</feature>
<evidence type="ECO:0000256" key="8">
    <source>
        <dbReference type="SAM" id="Phobius"/>
    </source>
</evidence>
<feature type="transmembrane region" description="Helical" evidence="8">
    <location>
        <begin position="197"/>
        <end position="216"/>
    </location>
</feature>
<evidence type="ECO:0000313" key="10">
    <source>
        <dbReference type="Proteomes" id="UP000226525"/>
    </source>
</evidence>
<proteinExistence type="inferred from homology"/>
<sequence>MNPIFDVIFPVFALISMGYGAAKLNWVRESTVDGLSDFTYHFAVPVMLVQTISRSSLPDQVPWAFLSSYYGASFSILILGFLSCRTLLRRDFGDSSIHGFTSTFPNTVLLGIPVVLMVFGEEATVPLFLIISLHSTLLLPVTTILIEIARGRNASLSKVTGNALRGIATNPIILSLVSGIVMNLLDLRLPEPLDPVAELMGNTVAPCSLFALGATLTRFQIAGRWKDMGMVVVAKLFLHPAIVAFLALVVFKLEYGLWVHVAILIAAQPVGVTPYLFASRYQVNVALASNAMLITTLLSPITLSTLLWLFHR</sequence>
<name>A0A2D6YJR0_9DELT</name>
<evidence type="ECO:0000313" key="9">
    <source>
        <dbReference type="EMBL" id="MAH63431.1"/>
    </source>
</evidence>
<feature type="transmembrane region" description="Helical" evidence="8">
    <location>
        <begin position="290"/>
        <end position="310"/>
    </location>
</feature>
<dbReference type="GO" id="GO:0055085">
    <property type="term" value="P:transmembrane transport"/>
    <property type="evidence" value="ECO:0007669"/>
    <property type="project" value="InterPro"/>
</dbReference>
<dbReference type="InterPro" id="IPR038770">
    <property type="entry name" value="Na+/solute_symporter_sf"/>
</dbReference>